<feature type="signal peptide" evidence="1">
    <location>
        <begin position="1"/>
        <end position="28"/>
    </location>
</feature>
<evidence type="ECO:0000256" key="1">
    <source>
        <dbReference type="SAM" id="SignalP"/>
    </source>
</evidence>
<dbReference type="OrthoDB" id="9030875at2"/>
<evidence type="ECO:0008006" key="3">
    <source>
        <dbReference type="Google" id="ProtNLM"/>
    </source>
</evidence>
<reference evidence="2" key="1">
    <citation type="submission" date="2014-04" db="EMBL/GenBank/DDBJ databases">
        <title>In planta biocontrol of soil-borne Fusarium wilt of banana through a plant endophytic bacterium, Burkholderia cenocepacia 869T2.</title>
        <authorList>
            <person name="Ho Y.-N."/>
            <person name="Chiang H.-M."/>
            <person name="Chao C.-P."/>
            <person name="Su C.-C."/>
            <person name="Hsu H.-F."/>
            <person name="Guo C.-T."/>
            <person name="Hsieh J.-L."/>
            <person name="Huang C.-C."/>
        </authorList>
    </citation>
    <scope>NUCLEOTIDE SEQUENCE [LARGE SCALE GENOMIC DNA]</scope>
    <source>
        <strain evidence="2">869T2</strain>
    </source>
</reference>
<feature type="chain" id="PRO_5001677474" description="Lipoprotein" evidence="1">
    <location>
        <begin position="29"/>
        <end position="148"/>
    </location>
</feature>
<evidence type="ECO:0000313" key="2">
    <source>
        <dbReference type="EMBL" id="KEA56295.1"/>
    </source>
</evidence>
<organism evidence="2">
    <name type="scientific">Burkholderia cenocepacia</name>
    <dbReference type="NCBI Taxonomy" id="95486"/>
    <lineage>
        <taxon>Bacteria</taxon>
        <taxon>Pseudomonadati</taxon>
        <taxon>Pseudomonadota</taxon>
        <taxon>Betaproteobacteria</taxon>
        <taxon>Burkholderiales</taxon>
        <taxon>Burkholderiaceae</taxon>
        <taxon>Burkholderia</taxon>
        <taxon>Burkholderia cepacia complex</taxon>
    </lineage>
</organism>
<proteinExistence type="predicted"/>
<accession>A0A071M725</accession>
<comment type="caution">
    <text evidence="2">The sequence shown here is derived from an EMBL/GenBank/DDBJ whole genome shotgun (WGS) entry which is preliminary data.</text>
</comment>
<name>A0A071M725_9BURK</name>
<dbReference type="PROSITE" id="PS51257">
    <property type="entry name" value="PROKAR_LIPOPROTEIN"/>
    <property type="match status" value="1"/>
</dbReference>
<dbReference type="AlphaFoldDB" id="A0A071M725"/>
<dbReference type="EMBL" id="JJOA01000030">
    <property type="protein sequence ID" value="KEA56295.1"/>
    <property type="molecule type" value="Genomic_DNA"/>
</dbReference>
<gene>
    <name evidence="2" type="ORF">DT99_27980</name>
</gene>
<protein>
    <recommendedName>
        <fullName evidence="3">Lipoprotein</fullName>
    </recommendedName>
</protein>
<keyword evidence="1" id="KW-0732">Signal</keyword>
<sequence>MKKISAPFAAAALAACALLAGVHEAACAASAAEPAIDAHYGAVIEAYTQDMAAAKTKYDGRRLVFVGAVIRMGSDPAGTYFGALTADGEQFDTHFDVADQAALKPKFPGGEIKPFVTSAAFRFSCVNEGYIDAPVLPGLKLSHCRLAD</sequence>